<sequence>MDLHVRVPWELEEEILSRLPPKSLVRFRAVSKKWNSLINEKSFINKHLSLSRPQFIFLTKSKVYSIDIINQRIDLRELHSSCRDINLEYGADITTYDDILFCKYPFDSKKGIALWNPQLRHVNLIKLSVDRDFEVFGLGYDNSRPQKVHKILLYLSYFPQPQKIAIYECASQALRFIDTPGDNMSISEIDKRSHVLSLSGNLYWISYNYLTGEYFIRSFDFTKEIFKPFCLLPAQDKLSCDEHLLAVCKGGRFSLLKQCYLTKKIEIWVTKNKIDDKEEVVWISLMTLTATNLPKLFYKMYGVSYFIYDKTLFLCCGDDKSRQPCIYIVKGDMCNKIQIRYGKTSWFSHCAYVPNLNSVPFTISD</sequence>
<dbReference type="SMART" id="SM00256">
    <property type="entry name" value="FBOX"/>
    <property type="match status" value="1"/>
</dbReference>
<dbReference type="Pfam" id="PF00646">
    <property type="entry name" value="F-box"/>
    <property type="match status" value="1"/>
</dbReference>
<comment type="caution">
    <text evidence="2">The sequence shown here is derived from an EMBL/GenBank/DDBJ whole genome shotgun (WGS) entry which is preliminary data.</text>
</comment>
<evidence type="ECO:0000313" key="2">
    <source>
        <dbReference type="EMBL" id="CAH8360693.1"/>
    </source>
</evidence>
<protein>
    <recommendedName>
        <fullName evidence="1">F-box domain-containing protein</fullName>
    </recommendedName>
</protein>
<dbReference type="PANTHER" id="PTHR31672:SF13">
    <property type="entry name" value="F-BOX PROTEIN CPR30-LIKE"/>
    <property type="match status" value="1"/>
</dbReference>
<dbReference type="Pfam" id="PF07734">
    <property type="entry name" value="FBA_1"/>
    <property type="match status" value="1"/>
</dbReference>
<feature type="domain" description="F-box" evidence="1">
    <location>
        <begin position="1"/>
        <end position="47"/>
    </location>
</feature>
<organism evidence="2 3">
    <name type="scientific">Eruca vesicaria subsp. sativa</name>
    <name type="common">Garden rocket</name>
    <name type="synonym">Eruca sativa</name>
    <dbReference type="NCBI Taxonomy" id="29727"/>
    <lineage>
        <taxon>Eukaryota</taxon>
        <taxon>Viridiplantae</taxon>
        <taxon>Streptophyta</taxon>
        <taxon>Embryophyta</taxon>
        <taxon>Tracheophyta</taxon>
        <taxon>Spermatophyta</taxon>
        <taxon>Magnoliopsida</taxon>
        <taxon>eudicotyledons</taxon>
        <taxon>Gunneridae</taxon>
        <taxon>Pentapetalae</taxon>
        <taxon>rosids</taxon>
        <taxon>malvids</taxon>
        <taxon>Brassicales</taxon>
        <taxon>Brassicaceae</taxon>
        <taxon>Brassiceae</taxon>
        <taxon>Eruca</taxon>
    </lineage>
</organism>
<keyword evidence="3" id="KW-1185">Reference proteome</keyword>
<accession>A0ABC8KP83</accession>
<dbReference type="EMBL" id="CAKOAT010291933">
    <property type="protein sequence ID" value="CAH8360693.1"/>
    <property type="molecule type" value="Genomic_DNA"/>
</dbReference>
<evidence type="ECO:0000259" key="1">
    <source>
        <dbReference type="PROSITE" id="PS50181"/>
    </source>
</evidence>
<dbReference type="PROSITE" id="PS50181">
    <property type="entry name" value="FBOX"/>
    <property type="match status" value="1"/>
</dbReference>
<dbReference type="Proteomes" id="UP001642260">
    <property type="component" value="Unassembled WGS sequence"/>
</dbReference>
<dbReference type="InterPro" id="IPR050796">
    <property type="entry name" value="SCF_F-box_component"/>
</dbReference>
<proteinExistence type="predicted"/>
<dbReference type="InterPro" id="IPR017451">
    <property type="entry name" value="F-box-assoc_interact_dom"/>
</dbReference>
<gene>
    <name evidence="2" type="ORF">ERUC_LOCUS26449</name>
</gene>
<evidence type="ECO:0000313" key="3">
    <source>
        <dbReference type="Proteomes" id="UP001642260"/>
    </source>
</evidence>
<dbReference type="Gene3D" id="1.20.1280.50">
    <property type="match status" value="1"/>
</dbReference>
<dbReference type="AlphaFoldDB" id="A0ABC8KP83"/>
<dbReference type="NCBIfam" id="TIGR01640">
    <property type="entry name" value="F_box_assoc_1"/>
    <property type="match status" value="1"/>
</dbReference>
<dbReference type="SUPFAM" id="SSF81383">
    <property type="entry name" value="F-box domain"/>
    <property type="match status" value="1"/>
</dbReference>
<name>A0ABC8KP83_ERUVS</name>
<dbReference type="CDD" id="cd22157">
    <property type="entry name" value="F-box_AtFBW1-like"/>
    <property type="match status" value="1"/>
</dbReference>
<reference evidence="2 3" key="1">
    <citation type="submission" date="2022-03" db="EMBL/GenBank/DDBJ databases">
        <authorList>
            <person name="Macdonald S."/>
            <person name="Ahmed S."/>
            <person name="Newling K."/>
        </authorList>
    </citation>
    <scope>NUCLEOTIDE SEQUENCE [LARGE SCALE GENOMIC DNA]</scope>
</reference>
<dbReference type="PANTHER" id="PTHR31672">
    <property type="entry name" value="BNACNNG10540D PROTEIN"/>
    <property type="match status" value="1"/>
</dbReference>
<dbReference type="InterPro" id="IPR006527">
    <property type="entry name" value="F-box-assoc_dom_typ1"/>
</dbReference>
<dbReference type="InterPro" id="IPR036047">
    <property type="entry name" value="F-box-like_dom_sf"/>
</dbReference>
<dbReference type="InterPro" id="IPR001810">
    <property type="entry name" value="F-box_dom"/>
</dbReference>